<reference evidence="1 2" key="1">
    <citation type="journal article" date="2020" name="Cell">
        <title>Large-Scale Comparative Analyses of Tick Genomes Elucidate Their Genetic Diversity and Vector Capacities.</title>
        <authorList>
            <consortium name="Tick Genome and Microbiome Consortium (TIGMIC)"/>
            <person name="Jia N."/>
            <person name="Wang J."/>
            <person name="Shi W."/>
            <person name="Du L."/>
            <person name="Sun Y."/>
            <person name="Zhan W."/>
            <person name="Jiang J.F."/>
            <person name="Wang Q."/>
            <person name="Zhang B."/>
            <person name="Ji P."/>
            <person name="Bell-Sakyi L."/>
            <person name="Cui X.M."/>
            <person name="Yuan T.T."/>
            <person name="Jiang B.G."/>
            <person name="Yang W.F."/>
            <person name="Lam T.T."/>
            <person name="Chang Q.C."/>
            <person name="Ding S.J."/>
            <person name="Wang X.J."/>
            <person name="Zhu J.G."/>
            <person name="Ruan X.D."/>
            <person name="Zhao L."/>
            <person name="Wei J.T."/>
            <person name="Ye R.Z."/>
            <person name="Que T.C."/>
            <person name="Du C.H."/>
            <person name="Zhou Y.H."/>
            <person name="Cheng J.X."/>
            <person name="Dai P.F."/>
            <person name="Guo W.B."/>
            <person name="Han X.H."/>
            <person name="Huang E.J."/>
            <person name="Li L.F."/>
            <person name="Wei W."/>
            <person name="Gao Y.C."/>
            <person name="Liu J.Z."/>
            <person name="Shao H.Z."/>
            <person name="Wang X."/>
            <person name="Wang C.C."/>
            <person name="Yang T.C."/>
            <person name="Huo Q.B."/>
            <person name="Li W."/>
            <person name="Chen H.Y."/>
            <person name="Chen S.E."/>
            <person name="Zhou L.G."/>
            <person name="Ni X.B."/>
            <person name="Tian J.H."/>
            <person name="Sheng Y."/>
            <person name="Liu T."/>
            <person name="Pan Y.S."/>
            <person name="Xia L.Y."/>
            <person name="Li J."/>
            <person name="Zhao F."/>
            <person name="Cao W.C."/>
        </authorList>
    </citation>
    <scope>NUCLEOTIDE SEQUENCE [LARGE SCALE GENOMIC DNA]</scope>
    <source>
        <strain evidence="1">HaeL-2018</strain>
    </source>
</reference>
<dbReference type="EMBL" id="JABSTR010000011">
    <property type="protein sequence ID" value="KAH9381376.1"/>
    <property type="molecule type" value="Genomic_DNA"/>
</dbReference>
<evidence type="ECO:0000313" key="2">
    <source>
        <dbReference type="Proteomes" id="UP000821853"/>
    </source>
</evidence>
<keyword evidence="2" id="KW-1185">Reference proteome</keyword>
<sequence>MGGREAALVCDSFEVSPLKSHSQPPNSFAFGLNSSGKASKAIAFETPPSDCLRTILACESNSQLADVIPLCASACSSRRTSHVTSARFVLHDGVTSSRASHSPFPANAVCARKPPATKVVEGVSKAL</sequence>
<dbReference type="Proteomes" id="UP000821853">
    <property type="component" value="Chromosome 9"/>
</dbReference>
<comment type="caution">
    <text evidence="1">The sequence shown here is derived from an EMBL/GenBank/DDBJ whole genome shotgun (WGS) entry which is preliminary data.</text>
</comment>
<gene>
    <name evidence="1" type="ORF">HPB48_009044</name>
</gene>
<dbReference type="VEuPathDB" id="VectorBase:HLOH_056949"/>
<dbReference type="AlphaFoldDB" id="A0A9J6H320"/>
<proteinExistence type="predicted"/>
<organism evidence="1 2">
    <name type="scientific">Haemaphysalis longicornis</name>
    <name type="common">Bush tick</name>
    <dbReference type="NCBI Taxonomy" id="44386"/>
    <lineage>
        <taxon>Eukaryota</taxon>
        <taxon>Metazoa</taxon>
        <taxon>Ecdysozoa</taxon>
        <taxon>Arthropoda</taxon>
        <taxon>Chelicerata</taxon>
        <taxon>Arachnida</taxon>
        <taxon>Acari</taxon>
        <taxon>Parasitiformes</taxon>
        <taxon>Ixodida</taxon>
        <taxon>Ixodoidea</taxon>
        <taxon>Ixodidae</taxon>
        <taxon>Haemaphysalinae</taxon>
        <taxon>Haemaphysalis</taxon>
    </lineage>
</organism>
<accession>A0A9J6H320</accession>
<protein>
    <submittedName>
        <fullName evidence="1">Uncharacterized protein</fullName>
    </submittedName>
</protein>
<name>A0A9J6H320_HAELO</name>
<evidence type="ECO:0000313" key="1">
    <source>
        <dbReference type="EMBL" id="KAH9381376.1"/>
    </source>
</evidence>